<dbReference type="EMBL" id="JBFMIA010000001">
    <property type="protein sequence ID" value="MEW9500698.1"/>
    <property type="molecule type" value="Genomic_DNA"/>
</dbReference>
<name>A0ABV3Q0S2_9BACL</name>
<comment type="caution">
    <text evidence="1">The sequence shown here is derived from an EMBL/GenBank/DDBJ whole genome shotgun (WGS) entry which is preliminary data.</text>
</comment>
<dbReference type="Proteomes" id="UP001556040">
    <property type="component" value="Unassembled WGS sequence"/>
</dbReference>
<reference evidence="1 2" key="1">
    <citation type="journal article" date="1979" name="Int. J. Syst. Evol. Microbiol.">
        <title>Bacillus globisporus subsp. marinus subsp. nov.</title>
        <authorList>
            <person name="Liu H."/>
        </authorList>
    </citation>
    <scope>NUCLEOTIDE SEQUENCE [LARGE SCALE GENOMIC DNA]</scope>
    <source>
        <strain evidence="1 2">DSM 1297</strain>
    </source>
</reference>
<dbReference type="RefSeq" id="WP_367778014.1">
    <property type="nucleotide sequence ID" value="NZ_JBFMIA010000001.1"/>
</dbReference>
<gene>
    <name evidence="1" type="ORF">AB1471_02655</name>
</gene>
<evidence type="ECO:0000313" key="1">
    <source>
        <dbReference type="EMBL" id="MEW9500698.1"/>
    </source>
</evidence>
<protein>
    <submittedName>
        <fullName evidence="1">Uncharacterized protein</fullName>
    </submittedName>
</protein>
<proteinExistence type="predicted"/>
<organism evidence="1 2">
    <name type="scientific">Jeotgalibacillus marinus</name>
    <dbReference type="NCBI Taxonomy" id="86667"/>
    <lineage>
        <taxon>Bacteria</taxon>
        <taxon>Bacillati</taxon>
        <taxon>Bacillota</taxon>
        <taxon>Bacilli</taxon>
        <taxon>Bacillales</taxon>
        <taxon>Caryophanaceae</taxon>
        <taxon>Jeotgalibacillus</taxon>
    </lineage>
</organism>
<keyword evidence="2" id="KW-1185">Reference proteome</keyword>
<accession>A0ABV3Q0S2</accession>
<sequence length="75" mass="8668">MKKTAGRLLINKQNREYIKMYVVQTAYGSIDQSLFSINQVKRSVDGNGNSNYIDMNQSSQKLIHGDLYEIYHQLP</sequence>
<evidence type="ECO:0000313" key="2">
    <source>
        <dbReference type="Proteomes" id="UP001556040"/>
    </source>
</evidence>